<keyword evidence="10" id="KW-0675">Receptor</keyword>
<feature type="transmembrane region" description="Helical" evidence="13">
    <location>
        <begin position="198"/>
        <end position="215"/>
    </location>
</feature>
<dbReference type="InterPro" id="IPR044860">
    <property type="entry name" value="Methusela_ecto_dom_1"/>
</dbReference>
<gene>
    <name evidence="16" type="primary">LOC108075695</name>
</gene>
<evidence type="ECO:0000256" key="7">
    <source>
        <dbReference type="ARBA" id="ARBA00023040"/>
    </source>
</evidence>
<dbReference type="Gene3D" id="1.20.1070.10">
    <property type="entry name" value="Rhodopsin 7-helix transmembrane proteins"/>
    <property type="match status" value="1"/>
</dbReference>
<comment type="subcellular location">
    <subcellularLocation>
        <location evidence="1">Cell membrane</location>
        <topology evidence="1">Multi-pass membrane protein</topology>
    </subcellularLocation>
</comment>
<keyword evidence="5" id="KW-0732">Signal</keyword>
<feature type="transmembrane region" description="Helical" evidence="13">
    <location>
        <begin position="370"/>
        <end position="387"/>
    </location>
</feature>
<keyword evidence="12" id="KW-0807">Transducer</keyword>
<evidence type="ECO:0000256" key="11">
    <source>
        <dbReference type="ARBA" id="ARBA00023180"/>
    </source>
</evidence>
<reference evidence="16" key="1">
    <citation type="submission" date="2025-08" db="UniProtKB">
        <authorList>
            <consortium name="RefSeq"/>
        </authorList>
    </citation>
    <scope>IDENTIFICATION</scope>
    <source>
        <strain evidence="16">14028-0561.14</strain>
        <tissue evidence="16">Whole fly</tissue>
    </source>
</reference>
<evidence type="ECO:0000313" key="15">
    <source>
        <dbReference type="Proteomes" id="UP001652661"/>
    </source>
</evidence>
<dbReference type="RefSeq" id="XP_041630357.2">
    <property type="nucleotide sequence ID" value="XM_041774423.2"/>
</dbReference>
<keyword evidence="8 13" id="KW-0472">Membrane</keyword>
<dbReference type="Gene3D" id="2.170.180.11">
    <property type="entry name" value="Methuselah ectodomain, domain 2"/>
    <property type="match status" value="1"/>
</dbReference>
<feature type="domain" description="G-protein coupled receptors family 2 profile 2" evidence="14">
    <location>
        <begin position="173"/>
        <end position="422"/>
    </location>
</feature>
<evidence type="ECO:0000259" key="14">
    <source>
        <dbReference type="PROSITE" id="PS50261"/>
    </source>
</evidence>
<dbReference type="InterPro" id="IPR036272">
    <property type="entry name" value="Methuselah_N_sf"/>
</dbReference>
<name>A0ABM3C4E4_DROKI</name>
<evidence type="ECO:0000256" key="1">
    <source>
        <dbReference type="ARBA" id="ARBA00004651"/>
    </source>
</evidence>
<keyword evidence="4 13" id="KW-0812">Transmembrane</keyword>
<evidence type="ECO:0000256" key="2">
    <source>
        <dbReference type="ARBA" id="ARBA00008979"/>
    </source>
</evidence>
<evidence type="ECO:0000256" key="9">
    <source>
        <dbReference type="ARBA" id="ARBA00023157"/>
    </source>
</evidence>
<keyword evidence="6 13" id="KW-1133">Transmembrane helix</keyword>
<dbReference type="InterPro" id="IPR023311">
    <property type="entry name" value="Methusela_ecto_dom_2"/>
</dbReference>
<sequence>MYQDIEIPEYLTGQYDYITTEEGIREGVRNHLRGCICQLKPCIWICCRFKDWDEPNSKCTDGMMEELAGIDPFLNVTLINGSVAETNLLKDFIVLRDRLRLSDIWVKEKYTIFENGSVLLNSTDILFFRGYDCLHPNQFTSGNTESFVAAFHMEWYNERYLSLNPGMKELLCLSEVSLGLTIVLYLHLKKLRNLHGKCFICYMIASFMYFVFYLLEAVPIHLQLCVLQGYVTIYFFIAKLSWLLALSHQLWRGFTSVNRVESEYSFGAYSTFAWGSTAILTGVIFLINQIWDSDPNKLDWVSGIGWENCVYMGAGNYFNYIIETPLVILVALNTILIMLTIITIIRVKLSLRHLFDQDERARNLNSRMQSFRMFASLFIVMDIQWSFRMTSIFADWNYLLTICKYCDSCIGIIIFIMFVLKRSTLNLLKESILERRK</sequence>
<feature type="transmembrane region" description="Helical" evidence="13">
    <location>
        <begin position="326"/>
        <end position="349"/>
    </location>
</feature>
<dbReference type="PANTHER" id="PTHR47154:SF2">
    <property type="entry name" value="G-PROTEIN COUPLED RECEPTOR MTH-RELATED"/>
    <property type="match status" value="1"/>
</dbReference>
<dbReference type="InterPro" id="IPR010596">
    <property type="entry name" value="Methuselah_N_dom"/>
</dbReference>
<evidence type="ECO:0000256" key="12">
    <source>
        <dbReference type="ARBA" id="ARBA00023224"/>
    </source>
</evidence>
<keyword evidence="11" id="KW-0325">Glycoprotein</keyword>
<keyword evidence="15" id="KW-1185">Reference proteome</keyword>
<dbReference type="SUPFAM" id="SSF63877">
    <property type="entry name" value="Methuselah ectodomain"/>
    <property type="match status" value="1"/>
</dbReference>
<evidence type="ECO:0000256" key="10">
    <source>
        <dbReference type="ARBA" id="ARBA00023170"/>
    </source>
</evidence>
<evidence type="ECO:0000256" key="4">
    <source>
        <dbReference type="ARBA" id="ARBA00022692"/>
    </source>
</evidence>
<dbReference type="Gene3D" id="2.30.160.11">
    <property type="match status" value="1"/>
</dbReference>
<accession>A0ABM3C4E4</accession>
<dbReference type="Pfam" id="PF06652">
    <property type="entry name" value="Methuselah_N"/>
    <property type="match status" value="1"/>
</dbReference>
<dbReference type="GeneID" id="108075695"/>
<evidence type="ECO:0000256" key="6">
    <source>
        <dbReference type="ARBA" id="ARBA00022989"/>
    </source>
</evidence>
<protein>
    <submittedName>
        <fullName evidence="16">G-protein coupled receptor Mth-like</fullName>
    </submittedName>
</protein>
<feature type="transmembrane region" description="Helical" evidence="13">
    <location>
        <begin position="227"/>
        <end position="246"/>
    </location>
</feature>
<proteinExistence type="inferred from homology"/>
<dbReference type="InterPro" id="IPR051384">
    <property type="entry name" value="Mth_GPCR"/>
</dbReference>
<evidence type="ECO:0000313" key="16">
    <source>
        <dbReference type="RefSeq" id="XP_041630357.2"/>
    </source>
</evidence>
<dbReference type="Proteomes" id="UP001652661">
    <property type="component" value="Chromosome 3R"/>
</dbReference>
<evidence type="ECO:0000256" key="3">
    <source>
        <dbReference type="ARBA" id="ARBA00022475"/>
    </source>
</evidence>
<keyword evidence="3" id="KW-1003">Cell membrane</keyword>
<keyword evidence="7" id="KW-0297">G-protein coupled receptor</keyword>
<keyword evidence="9" id="KW-1015">Disulfide bond</keyword>
<dbReference type="InterPro" id="IPR017981">
    <property type="entry name" value="GPCR_2-like_7TM"/>
</dbReference>
<comment type="similarity">
    <text evidence="2">Belongs to the G-protein coupled receptor 2 family. Mth subfamily.</text>
</comment>
<evidence type="ECO:0000256" key="8">
    <source>
        <dbReference type="ARBA" id="ARBA00023136"/>
    </source>
</evidence>
<organism evidence="15 16">
    <name type="scientific">Drosophila kikkawai</name>
    <name type="common">Fruit fly</name>
    <dbReference type="NCBI Taxonomy" id="30033"/>
    <lineage>
        <taxon>Eukaryota</taxon>
        <taxon>Metazoa</taxon>
        <taxon>Ecdysozoa</taxon>
        <taxon>Arthropoda</taxon>
        <taxon>Hexapoda</taxon>
        <taxon>Insecta</taxon>
        <taxon>Pterygota</taxon>
        <taxon>Neoptera</taxon>
        <taxon>Endopterygota</taxon>
        <taxon>Diptera</taxon>
        <taxon>Brachycera</taxon>
        <taxon>Muscomorpha</taxon>
        <taxon>Ephydroidea</taxon>
        <taxon>Drosophilidae</taxon>
        <taxon>Drosophila</taxon>
        <taxon>Sophophora</taxon>
    </lineage>
</organism>
<feature type="transmembrane region" description="Helical" evidence="13">
    <location>
        <begin position="399"/>
        <end position="420"/>
    </location>
</feature>
<dbReference type="PANTHER" id="PTHR47154">
    <property type="entry name" value="G-PROTEIN COUPLED RECEPTOR MTH-RELATED"/>
    <property type="match status" value="1"/>
</dbReference>
<evidence type="ECO:0000256" key="5">
    <source>
        <dbReference type="ARBA" id="ARBA00022729"/>
    </source>
</evidence>
<feature type="transmembrane region" description="Helical" evidence="13">
    <location>
        <begin position="266"/>
        <end position="291"/>
    </location>
</feature>
<dbReference type="PROSITE" id="PS50261">
    <property type="entry name" value="G_PROTEIN_RECEP_F2_4"/>
    <property type="match status" value="1"/>
</dbReference>
<evidence type="ECO:0000256" key="13">
    <source>
        <dbReference type="SAM" id="Phobius"/>
    </source>
</evidence>